<keyword evidence="1" id="KW-0472">Membrane</keyword>
<protein>
    <submittedName>
        <fullName evidence="2">Uncharacterized protein</fullName>
    </submittedName>
</protein>
<feature type="transmembrane region" description="Helical" evidence="1">
    <location>
        <begin position="6"/>
        <end position="23"/>
    </location>
</feature>
<dbReference type="OrthoDB" id="526941at2759"/>
<accession>A0A9W9CVU1</accession>
<organism evidence="2 3">
    <name type="scientific">Gnomoniopsis smithogilvyi</name>
    <dbReference type="NCBI Taxonomy" id="1191159"/>
    <lineage>
        <taxon>Eukaryota</taxon>
        <taxon>Fungi</taxon>
        <taxon>Dikarya</taxon>
        <taxon>Ascomycota</taxon>
        <taxon>Pezizomycotina</taxon>
        <taxon>Sordariomycetes</taxon>
        <taxon>Sordariomycetidae</taxon>
        <taxon>Diaporthales</taxon>
        <taxon>Gnomoniaceae</taxon>
        <taxon>Gnomoniopsis</taxon>
    </lineage>
</organism>
<evidence type="ECO:0000313" key="2">
    <source>
        <dbReference type="EMBL" id="KAJ4389211.1"/>
    </source>
</evidence>
<keyword evidence="1" id="KW-1133">Transmembrane helix</keyword>
<keyword evidence="3" id="KW-1185">Reference proteome</keyword>
<evidence type="ECO:0000256" key="1">
    <source>
        <dbReference type="SAM" id="Phobius"/>
    </source>
</evidence>
<dbReference type="Proteomes" id="UP001140453">
    <property type="component" value="Unassembled WGS sequence"/>
</dbReference>
<reference evidence="2" key="1">
    <citation type="submission" date="2022-10" db="EMBL/GenBank/DDBJ databases">
        <title>Tapping the CABI collections for fungal endophytes: first genome assemblies for Collariella, Neodidymelliopsis, Ascochyta clinopodiicola, Didymella pomorum, Didymosphaeria variabile, Neocosmospora piperis and Neocucurbitaria cava.</title>
        <authorList>
            <person name="Hill R."/>
        </authorList>
    </citation>
    <scope>NUCLEOTIDE SEQUENCE</scope>
    <source>
        <strain evidence="2">IMI 355082</strain>
    </source>
</reference>
<dbReference type="AlphaFoldDB" id="A0A9W9CVU1"/>
<gene>
    <name evidence="2" type="ORF">N0V93_006674</name>
</gene>
<sequence length="327" mass="36379">MGLSTGWNKTVAIGTLMLIWLIWSVNFLRPGITDDVIAKLPSLGSSASTSTDDLRPLVLYSYAESENARENLAFFVRNALNGRADFVFIFNGETDAHQMLPQLPNIRIVQRENKCFDIGAHGEVLRMGDLWKGYKRFILMNASVRGPFMPTYVPSCWMDAFLGKITDKVKLVGTTLNCHPRVHLQSMLLATDDVGLSILLDPELALSAADDNFYGTHNDAVGLSPCFTTMHKAVHAEIGLMSLIESQGFTADVVMTAPHSGTSLDNFCESVGRPDDFLYKDSYLGTNVHPYETIFMKANRDIDPMALSKLTEWHLAANMTSWDTCRR</sequence>
<dbReference type="EMBL" id="JAPEVB010000004">
    <property type="protein sequence ID" value="KAJ4389211.1"/>
    <property type="molecule type" value="Genomic_DNA"/>
</dbReference>
<comment type="caution">
    <text evidence="2">The sequence shown here is derived from an EMBL/GenBank/DDBJ whole genome shotgun (WGS) entry which is preliminary data.</text>
</comment>
<evidence type="ECO:0000313" key="3">
    <source>
        <dbReference type="Proteomes" id="UP001140453"/>
    </source>
</evidence>
<name>A0A9W9CVU1_9PEZI</name>
<proteinExistence type="predicted"/>
<keyword evidence="1" id="KW-0812">Transmembrane</keyword>